<keyword evidence="5" id="KW-0503">Monooxygenase</keyword>
<evidence type="ECO:0000313" key="6">
    <source>
        <dbReference type="Proteomes" id="UP001595824"/>
    </source>
</evidence>
<proteinExistence type="predicted"/>
<comment type="caution">
    <text evidence="5">The sequence shown here is derived from an EMBL/GenBank/DDBJ whole genome shotgun (WGS) entry which is preliminary data.</text>
</comment>
<dbReference type="PANTHER" id="PTHR43004:SF19">
    <property type="entry name" value="BINDING MONOOXYGENASE, PUTATIVE (JCVI)-RELATED"/>
    <property type="match status" value="1"/>
</dbReference>
<gene>
    <name evidence="5" type="ORF">ACFPC0_28725</name>
</gene>
<dbReference type="EMBL" id="JBHSDP010000027">
    <property type="protein sequence ID" value="MFC4331686.1"/>
    <property type="molecule type" value="Genomic_DNA"/>
</dbReference>
<dbReference type="RefSeq" id="WP_381743093.1">
    <property type="nucleotide sequence ID" value="NZ_JBHSDP010000027.1"/>
</dbReference>
<protein>
    <submittedName>
        <fullName evidence="5">FAD-dependent monooxygenase</fullName>
    </submittedName>
</protein>
<organism evidence="5 6">
    <name type="scientific">Streptomyces andamanensis</name>
    <dbReference type="NCBI Taxonomy" id="1565035"/>
    <lineage>
        <taxon>Bacteria</taxon>
        <taxon>Bacillati</taxon>
        <taxon>Actinomycetota</taxon>
        <taxon>Actinomycetes</taxon>
        <taxon>Kitasatosporales</taxon>
        <taxon>Streptomycetaceae</taxon>
        <taxon>Streptomyces</taxon>
    </lineage>
</organism>
<keyword evidence="3" id="KW-0274">FAD</keyword>
<name>A0ABV8TM91_9ACTN</name>
<reference evidence="6" key="1">
    <citation type="journal article" date="2019" name="Int. J. Syst. Evol. Microbiol.">
        <title>The Global Catalogue of Microorganisms (GCM) 10K type strain sequencing project: providing services to taxonomists for standard genome sequencing and annotation.</title>
        <authorList>
            <consortium name="The Broad Institute Genomics Platform"/>
            <consortium name="The Broad Institute Genome Sequencing Center for Infectious Disease"/>
            <person name="Wu L."/>
            <person name="Ma J."/>
        </authorList>
    </citation>
    <scope>NUCLEOTIDE SEQUENCE [LARGE SCALE GENOMIC DNA]</scope>
    <source>
        <strain evidence="6">PCU 347</strain>
    </source>
</reference>
<dbReference type="Pfam" id="PF01494">
    <property type="entry name" value="FAD_binding_3"/>
    <property type="match status" value="1"/>
</dbReference>
<keyword evidence="6" id="KW-1185">Reference proteome</keyword>
<dbReference type="PANTHER" id="PTHR43004">
    <property type="entry name" value="TRK SYSTEM POTASSIUM UPTAKE PROTEIN"/>
    <property type="match status" value="1"/>
</dbReference>
<accession>A0ABV8TM91</accession>
<feature type="domain" description="FAD-binding" evidence="4">
    <location>
        <begin position="4"/>
        <end position="337"/>
    </location>
</feature>
<keyword evidence="5" id="KW-0560">Oxidoreductase</keyword>
<evidence type="ECO:0000313" key="5">
    <source>
        <dbReference type="EMBL" id="MFC4331686.1"/>
    </source>
</evidence>
<sequence>MTTTPVIVVGAGPTGLLLAGDLAAAGVPVTLVEKRPHRISNLSRAFVLHARTLEQLDARALADELEAIGRPLDRLDLFGRLSLDLTALPTRFRHVLVLPQYEVEKVLERRAAENGVDFRHETEVTGLSQDADGVTVAVRGADGRPGSLRGSYVVGADGMRSAVRRAVGLPFPGRSVIRSVVLADVRLAEPPETLLTVAAAGDAFAFLAPFGDGYHRVICWRRGREEADDAPVGLDEVKEITRLALGRDYGMHDARWTSRFHSDERQAPAYRVGRVLLAGDAAHVHSPAGGQGMNTGLQDAANLSWKLARVVTGHAPEALLDTYQAERHPVGKAVLRSSGGIVRLAMAGRPWTLALRTALVTLLGACAPLRRLVTGQVTGIGYRYRAPRGAHRLVGSRVPDVALAGGGRLYEALRGGRFVLLTPDAREVAPERAARLTAARWASGRRTAVLVRPDGYVAWAADTADPAAIEAALATHVG</sequence>
<dbReference type="InterPro" id="IPR050641">
    <property type="entry name" value="RIFMO-like"/>
</dbReference>
<dbReference type="Pfam" id="PF21274">
    <property type="entry name" value="Rng_hyd_C"/>
    <property type="match status" value="1"/>
</dbReference>
<evidence type="ECO:0000256" key="1">
    <source>
        <dbReference type="ARBA" id="ARBA00001974"/>
    </source>
</evidence>
<comment type="cofactor">
    <cofactor evidence="1">
        <name>FAD</name>
        <dbReference type="ChEBI" id="CHEBI:57692"/>
    </cofactor>
</comment>
<dbReference type="Proteomes" id="UP001595824">
    <property type="component" value="Unassembled WGS sequence"/>
</dbReference>
<dbReference type="PRINTS" id="PR00420">
    <property type="entry name" value="RNGMNOXGNASE"/>
</dbReference>
<dbReference type="Gene3D" id="3.30.70.2450">
    <property type="match status" value="1"/>
</dbReference>
<evidence type="ECO:0000256" key="3">
    <source>
        <dbReference type="ARBA" id="ARBA00022827"/>
    </source>
</evidence>
<keyword evidence="2" id="KW-0285">Flavoprotein</keyword>
<evidence type="ECO:0000259" key="4">
    <source>
        <dbReference type="Pfam" id="PF01494"/>
    </source>
</evidence>
<evidence type="ECO:0000256" key="2">
    <source>
        <dbReference type="ARBA" id="ARBA00022630"/>
    </source>
</evidence>
<dbReference type="SUPFAM" id="SSF51905">
    <property type="entry name" value="FAD/NAD(P)-binding domain"/>
    <property type="match status" value="1"/>
</dbReference>
<dbReference type="Gene3D" id="3.40.30.120">
    <property type="match status" value="1"/>
</dbReference>
<dbReference type="Gene3D" id="3.50.50.60">
    <property type="entry name" value="FAD/NAD(P)-binding domain"/>
    <property type="match status" value="1"/>
</dbReference>
<dbReference type="GO" id="GO:0004497">
    <property type="term" value="F:monooxygenase activity"/>
    <property type="evidence" value="ECO:0007669"/>
    <property type="project" value="UniProtKB-KW"/>
</dbReference>
<dbReference type="InterPro" id="IPR002938">
    <property type="entry name" value="FAD-bd"/>
</dbReference>
<dbReference type="InterPro" id="IPR036188">
    <property type="entry name" value="FAD/NAD-bd_sf"/>
</dbReference>